<dbReference type="SUPFAM" id="SSF159888">
    <property type="entry name" value="YdhG-like"/>
    <property type="match status" value="1"/>
</dbReference>
<dbReference type="AlphaFoldDB" id="A0A366H6L4"/>
<dbReference type="InterPro" id="IPR014922">
    <property type="entry name" value="YdhG-like"/>
</dbReference>
<organism evidence="2 3">
    <name type="scientific">Roseimicrobium gellanilyticum</name>
    <dbReference type="NCBI Taxonomy" id="748857"/>
    <lineage>
        <taxon>Bacteria</taxon>
        <taxon>Pseudomonadati</taxon>
        <taxon>Verrucomicrobiota</taxon>
        <taxon>Verrucomicrobiia</taxon>
        <taxon>Verrucomicrobiales</taxon>
        <taxon>Verrucomicrobiaceae</taxon>
        <taxon>Roseimicrobium</taxon>
    </lineage>
</organism>
<dbReference type="OrthoDB" id="194973at2"/>
<comment type="caution">
    <text evidence="2">The sequence shown here is derived from an EMBL/GenBank/DDBJ whole genome shotgun (WGS) entry which is preliminary data.</text>
</comment>
<evidence type="ECO:0000313" key="2">
    <source>
        <dbReference type="EMBL" id="RBP37760.1"/>
    </source>
</evidence>
<feature type="domain" description="YdhG-like" evidence="1">
    <location>
        <begin position="22"/>
        <end position="108"/>
    </location>
</feature>
<reference evidence="2 3" key="1">
    <citation type="submission" date="2018-06" db="EMBL/GenBank/DDBJ databases">
        <title>Genomic Encyclopedia of Type Strains, Phase IV (KMG-IV): sequencing the most valuable type-strain genomes for metagenomic binning, comparative biology and taxonomic classification.</title>
        <authorList>
            <person name="Goeker M."/>
        </authorList>
    </citation>
    <scope>NUCLEOTIDE SEQUENCE [LARGE SCALE GENOMIC DNA]</scope>
    <source>
        <strain evidence="2 3">DSM 25532</strain>
    </source>
</reference>
<name>A0A366H6L4_9BACT</name>
<evidence type="ECO:0000259" key="1">
    <source>
        <dbReference type="Pfam" id="PF08818"/>
    </source>
</evidence>
<sequence length="124" mass="13953">MAAPAKPQSVTEYIDDAAPEARKRLREMRACLRKAAPGAEESLKWGVPAFSYERILFTYAAFKKHVSLFPTPAVLKVFAKELSGYKTSSSTVQFPLDKPLPVDLIHRIALLRVKECTENDAKWM</sequence>
<proteinExistence type="predicted"/>
<protein>
    <submittedName>
        <fullName evidence="2">Uncharacterized protein YdhG (YjbR/CyaY superfamily)</fullName>
    </submittedName>
</protein>
<dbReference type="Pfam" id="PF08818">
    <property type="entry name" value="DUF1801"/>
    <property type="match status" value="1"/>
</dbReference>
<dbReference type="EMBL" id="QNRR01000013">
    <property type="protein sequence ID" value="RBP37760.1"/>
    <property type="molecule type" value="Genomic_DNA"/>
</dbReference>
<dbReference type="Proteomes" id="UP000253426">
    <property type="component" value="Unassembled WGS sequence"/>
</dbReference>
<gene>
    <name evidence="2" type="ORF">DES53_113143</name>
</gene>
<keyword evidence="3" id="KW-1185">Reference proteome</keyword>
<dbReference type="Gene3D" id="3.90.1150.200">
    <property type="match status" value="1"/>
</dbReference>
<accession>A0A366H6L4</accession>
<evidence type="ECO:0000313" key="3">
    <source>
        <dbReference type="Proteomes" id="UP000253426"/>
    </source>
</evidence>
<dbReference type="RefSeq" id="WP_113961453.1">
    <property type="nucleotide sequence ID" value="NZ_QNRR01000013.1"/>
</dbReference>